<sequence>MIFAIVGTQRFPFNRMFELIDEAIDAGIIVEEVVAQSGYTEYQPRNFTVIPFLTQEEMNEYVERSRCIISHAGVGSITNSLERGKPVIVIPRRKEWGEHVDDHQLEISKVFQENGYVAVAESQAELQKLIPCIEQQTFQPYVRKQSDLISSIKNYVNSL</sequence>
<dbReference type="RefSeq" id="WP_062833041.1">
    <property type="nucleotide sequence ID" value="NZ_BCNV01000001.1"/>
</dbReference>
<keyword evidence="4" id="KW-0808">Transferase</keyword>
<dbReference type="Pfam" id="PF04101">
    <property type="entry name" value="Glyco_tran_28_C"/>
    <property type="match status" value="1"/>
</dbReference>
<evidence type="ECO:0000313" key="8">
    <source>
        <dbReference type="Proteomes" id="UP000069697"/>
    </source>
</evidence>
<evidence type="ECO:0000256" key="2">
    <source>
        <dbReference type="ARBA" id="ARBA00006962"/>
    </source>
</evidence>
<dbReference type="InterPro" id="IPR048097">
    <property type="entry name" value="Cps14G-like"/>
</dbReference>
<comment type="subcellular location">
    <subcellularLocation>
        <location evidence="1">Endoplasmic reticulum</location>
    </subcellularLocation>
</comment>
<evidence type="ECO:0000256" key="1">
    <source>
        <dbReference type="ARBA" id="ARBA00004240"/>
    </source>
</evidence>
<dbReference type="Gene3D" id="3.40.50.2000">
    <property type="entry name" value="Glycogen Phosphorylase B"/>
    <property type="match status" value="1"/>
</dbReference>
<accession>A0A100VHW4</accession>
<dbReference type="EMBL" id="BCNV01000001">
    <property type="protein sequence ID" value="GAS80099.1"/>
    <property type="molecule type" value="Genomic_DNA"/>
</dbReference>
<dbReference type="SUPFAM" id="SSF53756">
    <property type="entry name" value="UDP-Glycosyltransferase/glycogen phosphorylase"/>
    <property type="match status" value="1"/>
</dbReference>
<dbReference type="PANTHER" id="PTHR12867">
    <property type="entry name" value="GLYCOSYL TRANSFERASE-RELATED"/>
    <property type="match status" value="1"/>
</dbReference>
<evidence type="ECO:0000256" key="3">
    <source>
        <dbReference type="ARBA" id="ARBA00022676"/>
    </source>
</evidence>
<evidence type="ECO:0000313" key="7">
    <source>
        <dbReference type="EMBL" id="GAS80099.1"/>
    </source>
</evidence>
<dbReference type="Proteomes" id="UP000069697">
    <property type="component" value="Unassembled WGS sequence"/>
</dbReference>
<evidence type="ECO:0000259" key="6">
    <source>
        <dbReference type="Pfam" id="PF04101"/>
    </source>
</evidence>
<keyword evidence="5" id="KW-0256">Endoplasmic reticulum</keyword>
<dbReference type="AlphaFoldDB" id="A0A100VHW4"/>
<dbReference type="InterPro" id="IPR039042">
    <property type="entry name" value="Alg13-like"/>
</dbReference>
<feature type="domain" description="Glycosyl transferase family 28 C-terminal" evidence="6">
    <location>
        <begin position="1"/>
        <end position="139"/>
    </location>
</feature>
<dbReference type="GO" id="GO:0006488">
    <property type="term" value="P:dolichol-linked oligosaccharide biosynthetic process"/>
    <property type="evidence" value="ECO:0007669"/>
    <property type="project" value="InterPro"/>
</dbReference>
<name>A0A100VHW4_PAEAM</name>
<comment type="caution">
    <text evidence="7">The sequence shown here is derived from an EMBL/GenBank/DDBJ whole genome shotgun (WGS) entry which is preliminary data.</text>
</comment>
<dbReference type="GO" id="GO:0016758">
    <property type="term" value="F:hexosyltransferase activity"/>
    <property type="evidence" value="ECO:0007669"/>
    <property type="project" value="InterPro"/>
</dbReference>
<dbReference type="NCBIfam" id="NF041548">
    <property type="entry name" value="PssE"/>
    <property type="match status" value="1"/>
</dbReference>
<reference evidence="7 8" key="1">
    <citation type="journal article" date="2016" name="Genome Announc.">
        <title>Draft Genome Sequence of Paenibacillus amylolyticus Heshi-A3, Isolated from Fermented Rice Bran in a Japanese Fermented Seafood Dish.</title>
        <authorList>
            <person name="Akuzawa S."/>
            <person name="Nagaoka J."/>
            <person name="Kanekatsu M."/>
            <person name="Kubota E."/>
            <person name="Ohtake R."/>
            <person name="Suzuki T."/>
            <person name="Kanesaki Y."/>
        </authorList>
    </citation>
    <scope>NUCLEOTIDE SEQUENCE [LARGE SCALE GENOMIC DNA]</scope>
    <source>
        <strain evidence="7 8">Heshi-A3</strain>
    </source>
</reference>
<gene>
    <name evidence="7" type="ORF">PAHA3_0163</name>
</gene>
<comment type="similarity">
    <text evidence="2">Belongs to the glycosyltransferase 28 family.</text>
</comment>
<dbReference type="InterPro" id="IPR007235">
    <property type="entry name" value="Glyco_trans_28_C"/>
</dbReference>
<evidence type="ECO:0000256" key="4">
    <source>
        <dbReference type="ARBA" id="ARBA00022679"/>
    </source>
</evidence>
<keyword evidence="3" id="KW-0328">Glycosyltransferase</keyword>
<proteinExistence type="inferred from homology"/>
<reference evidence="8" key="2">
    <citation type="submission" date="2016-01" db="EMBL/GenBank/DDBJ databases">
        <title>Draft Genome Sequence of Paenibacillus amylolyticus Heshi-A3 that Was Isolated from Fermented Rice Bran with Aging Salted Mackerel, Which Was Named Heshiko as Traditional Fermented Seafood in Japan.</title>
        <authorList>
            <person name="Akuzawa S."/>
            <person name="Nakagawa J."/>
            <person name="Kanekatsu T."/>
            <person name="Kubota E."/>
            <person name="Ohtake R."/>
            <person name="Suzuki T."/>
            <person name="Kanesaki Y."/>
        </authorList>
    </citation>
    <scope>NUCLEOTIDE SEQUENCE [LARGE SCALE GENOMIC DNA]</scope>
    <source>
        <strain evidence="8">Heshi-A3</strain>
    </source>
</reference>
<protein>
    <submittedName>
        <fullName evidence="7">EpsH protein</fullName>
    </submittedName>
</protein>
<organism evidence="7 8">
    <name type="scientific">Paenibacillus amylolyticus</name>
    <dbReference type="NCBI Taxonomy" id="1451"/>
    <lineage>
        <taxon>Bacteria</taxon>
        <taxon>Bacillati</taxon>
        <taxon>Bacillota</taxon>
        <taxon>Bacilli</taxon>
        <taxon>Bacillales</taxon>
        <taxon>Paenibacillaceae</taxon>
        <taxon>Paenibacillus</taxon>
    </lineage>
</organism>
<evidence type="ECO:0000256" key="5">
    <source>
        <dbReference type="ARBA" id="ARBA00022824"/>
    </source>
</evidence>
<dbReference type="PANTHER" id="PTHR12867:SF6">
    <property type="entry name" value="N-ACETYLGLUCOSAMINYLDIPHOSPHODOLICHOL N-ACETYLGLUCOSAMINYLTRANSFERASE"/>
    <property type="match status" value="1"/>
</dbReference>